<dbReference type="OrthoDB" id="6159456at2759"/>
<dbReference type="AlphaFoldDB" id="A0A7F5R8S9"/>
<evidence type="ECO:0000256" key="5">
    <source>
        <dbReference type="ARBA" id="ARBA00022989"/>
    </source>
</evidence>
<reference evidence="15" key="1">
    <citation type="submission" date="2025-08" db="UniProtKB">
        <authorList>
            <consortium name="RefSeq"/>
        </authorList>
    </citation>
    <scope>IDENTIFICATION</scope>
    <source>
        <tissue evidence="15">Entire body</tissue>
    </source>
</reference>
<keyword evidence="4 10" id="KW-0812">Transmembrane</keyword>
<evidence type="ECO:0000256" key="10">
    <source>
        <dbReference type="RuleBase" id="RU000688"/>
    </source>
</evidence>
<keyword evidence="6 10" id="KW-0297">G-protein coupled receptor</keyword>
<evidence type="ECO:0000313" key="15">
    <source>
        <dbReference type="RefSeq" id="XP_025832383.1"/>
    </source>
</evidence>
<proteinExistence type="inferred from homology"/>
<feature type="transmembrane region" description="Helical" evidence="12">
    <location>
        <begin position="6"/>
        <end position="30"/>
    </location>
</feature>
<dbReference type="RefSeq" id="XP_025832383.1">
    <property type="nucleotide sequence ID" value="XM_025976598.1"/>
</dbReference>
<evidence type="ECO:0000313" key="14">
    <source>
        <dbReference type="Proteomes" id="UP000192223"/>
    </source>
</evidence>
<keyword evidence="5 12" id="KW-1133">Transmembrane helix</keyword>
<feature type="domain" description="G-protein coupled receptors family 1 profile" evidence="13">
    <location>
        <begin position="20"/>
        <end position="306"/>
    </location>
</feature>
<dbReference type="InterPro" id="IPR050569">
    <property type="entry name" value="TAAR"/>
</dbReference>
<accession>A0A7F5R8S9</accession>
<dbReference type="InParanoid" id="A0A7F5R8S9"/>
<dbReference type="Gene3D" id="1.20.1070.10">
    <property type="entry name" value="Rhodopsin 7-helix transmembrane proteins"/>
    <property type="match status" value="1"/>
</dbReference>
<feature type="transmembrane region" description="Helical" evidence="12">
    <location>
        <begin position="42"/>
        <end position="65"/>
    </location>
</feature>
<dbReference type="PROSITE" id="PS50262">
    <property type="entry name" value="G_PROTEIN_RECEP_F1_2"/>
    <property type="match status" value="1"/>
</dbReference>
<comment type="similarity">
    <text evidence="2 10">Belongs to the G-protein coupled receptor 1 family.</text>
</comment>
<protein>
    <submittedName>
        <fullName evidence="15">Uncharacterized protein LOC108732778 isoform X1</fullName>
    </submittedName>
</protein>
<dbReference type="PRINTS" id="PR00237">
    <property type="entry name" value="GPCRRHODOPSN"/>
</dbReference>
<dbReference type="InterPro" id="IPR000276">
    <property type="entry name" value="GPCR_Rhodpsn"/>
</dbReference>
<dbReference type="SUPFAM" id="SSF81321">
    <property type="entry name" value="Family A G protein-coupled receptor-like"/>
    <property type="match status" value="1"/>
</dbReference>
<evidence type="ECO:0000256" key="12">
    <source>
        <dbReference type="SAM" id="Phobius"/>
    </source>
</evidence>
<dbReference type="PANTHER" id="PTHR24249:SF406">
    <property type="entry name" value="G-PROTEIN COUPLED RECEPTORS FAMILY 1 PROFILE DOMAIN-CONTAINING PROTEIN"/>
    <property type="match status" value="1"/>
</dbReference>
<evidence type="ECO:0000256" key="6">
    <source>
        <dbReference type="ARBA" id="ARBA00023040"/>
    </source>
</evidence>
<evidence type="ECO:0000256" key="3">
    <source>
        <dbReference type="ARBA" id="ARBA00022475"/>
    </source>
</evidence>
<keyword evidence="7 12" id="KW-0472">Membrane</keyword>
<evidence type="ECO:0000256" key="8">
    <source>
        <dbReference type="ARBA" id="ARBA00023170"/>
    </source>
</evidence>
<feature type="transmembrane region" description="Helical" evidence="12">
    <location>
        <begin position="165"/>
        <end position="191"/>
    </location>
</feature>
<dbReference type="GeneID" id="108732778"/>
<evidence type="ECO:0000256" key="2">
    <source>
        <dbReference type="ARBA" id="ARBA00010663"/>
    </source>
</evidence>
<evidence type="ECO:0000256" key="4">
    <source>
        <dbReference type="ARBA" id="ARBA00022692"/>
    </source>
</evidence>
<feature type="region of interest" description="Disordered" evidence="11">
    <location>
        <begin position="336"/>
        <end position="355"/>
    </location>
</feature>
<organism evidence="14 15">
    <name type="scientific">Agrilus planipennis</name>
    <name type="common">Emerald ash borer</name>
    <name type="synonym">Agrilus marcopoli</name>
    <dbReference type="NCBI Taxonomy" id="224129"/>
    <lineage>
        <taxon>Eukaryota</taxon>
        <taxon>Metazoa</taxon>
        <taxon>Ecdysozoa</taxon>
        <taxon>Arthropoda</taxon>
        <taxon>Hexapoda</taxon>
        <taxon>Insecta</taxon>
        <taxon>Pterygota</taxon>
        <taxon>Neoptera</taxon>
        <taxon>Endopterygota</taxon>
        <taxon>Coleoptera</taxon>
        <taxon>Polyphaga</taxon>
        <taxon>Elateriformia</taxon>
        <taxon>Buprestoidea</taxon>
        <taxon>Buprestidae</taxon>
        <taxon>Agrilinae</taxon>
        <taxon>Agrilus</taxon>
    </lineage>
</organism>
<dbReference type="GO" id="GO:0004930">
    <property type="term" value="F:G protein-coupled receptor activity"/>
    <property type="evidence" value="ECO:0007669"/>
    <property type="project" value="UniProtKB-KW"/>
</dbReference>
<evidence type="ECO:0000256" key="1">
    <source>
        <dbReference type="ARBA" id="ARBA00004651"/>
    </source>
</evidence>
<dbReference type="PROSITE" id="PS00237">
    <property type="entry name" value="G_PROTEIN_RECEP_F1_1"/>
    <property type="match status" value="1"/>
</dbReference>
<keyword evidence="3" id="KW-1003">Cell membrane</keyword>
<evidence type="ECO:0000256" key="11">
    <source>
        <dbReference type="SAM" id="MobiDB-lite"/>
    </source>
</evidence>
<feature type="transmembrane region" description="Helical" evidence="12">
    <location>
        <begin position="120"/>
        <end position="140"/>
    </location>
</feature>
<evidence type="ECO:0000259" key="13">
    <source>
        <dbReference type="PROSITE" id="PS50262"/>
    </source>
</evidence>
<dbReference type="KEGG" id="apln:108732778"/>
<dbReference type="CDD" id="cd00637">
    <property type="entry name" value="7tm_classA_rhodopsin-like"/>
    <property type="match status" value="1"/>
</dbReference>
<feature type="region of interest" description="Disordered" evidence="11">
    <location>
        <begin position="502"/>
        <end position="526"/>
    </location>
</feature>
<evidence type="ECO:0000256" key="9">
    <source>
        <dbReference type="ARBA" id="ARBA00023224"/>
    </source>
</evidence>
<keyword evidence="8 10" id="KW-0675">Receptor</keyword>
<feature type="transmembrane region" description="Helical" evidence="12">
    <location>
        <begin position="77"/>
        <end position="99"/>
    </location>
</feature>
<dbReference type="Proteomes" id="UP000192223">
    <property type="component" value="Unplaced"/>
</dbReference>
<keyword evidence="9 10" id="KW-0807">Transducer</keyword>
<comment type="subcellular location">
    <subcellularLocation>
        <location evidence="1">Cell membrane</location>
        <topology evidence="1">Multi-pass membrane protein</topology>
    </subcellularLocation>
</comment>
<sequence>MTSLVLTVPLTVISLLGLVVNGYVLVIVILTKQTNSANNILLLHLGCVHLLLGVLYIAFSVSNFTKHNWLEGGSLCIIHGFLFTLLHPLALWTICGLNCDRFYAIASPLHYGHIVNSRKVLIGLGGSWLLSLAVCIPPFFEVAPYQYIKELGTCMPHFSQGVGALWYSTFYTALTLLLPATLITCCNLKILTIARYHRHRIASAIYEVTLSAQVTITHQRNPFFIPTLSASASGGPKIRGHSAITTVLQLLVSFAILYLPYYIVILWNASNGILEVSPGSTHNNPRLMTFASSLLICSPFVNGFLYGVRNKVLRKTFQNYWRKKITENELNQEIQARTPSNCGSRRPSISPSGLLNKQPLQRRLSDAVIEVQRFKNPSYKSNIKRISSELAWKEKSPYRDGNRNVDDNKKRPKLTHTTSCNTLKVPCFKGEDEFDIFVKQKKAEDLVSNLLNKPSLSTTNLLLHKVFGLESPDIPNKKCSFLQTAKDGAPKRSPKITITRAYSEDSDSALSNPNSPAKEAASRRYASSGTLLERKWNQLKCKSKENSMNIEIKTSTAKPLLSSMDEGSISNKSSDSSILSYCSLGKLSEMTERSSCACDKCAENEDEYSEDQALLHIPVVGCLYNNSSQIKKGLIRTKSQEIVL</sequence>
<dbReference type="InterPro" id="IPR017452">
    <property type="entry name" value="GPCR_Rhodpsn_7TM"/>
</dbReference>
<evidence type="ECO:0000256" key="7">
    <source>
        <dbReference type="ARBA" id="ARBA00023136"/>
    </source>
</evidence>
<gene>
    <name evidence="15" type="primary">LOC108732778</name>
</gene>
<feature type="transmembrane region" description="Helical" evidence="12">
    <location>
        <begin position="287"/>
        <end position="308"/>
    </location>
</feature>
<name>A0A7F5R8S9_AGRPL</name>
<dbReference type="PANTHER" id="PTHR24249">
    <property type="entry name" value="HISTAMINE RECEPTOR-RELATED G-PROTEIN COUPLED RECEPTOR"/>
    <property type="match status" value="1"/>
</dbReference>
<feature type="transmembrane region" description="Helical" evidence="12">
    <location>
        <begin position="247"/>
        <end position="267"/>
    </location>
</feature>
<dbReference type="Pfam" id="PF00001">
    <property type="entry name" value="7tm_1"/>
    <property type="match status" value="1"/>
</dbReference>
<dbReference type="GO" id="GO:0005886">
    <property type="term" value="C:plasma membrane"/>
    <property type="evidence" value="ECO:0007669"/>
    <property type="project" value="UniProtKB-SubCell"/>
</dbReference>
<keyword evidence="14" id="KW-1185">Reference proteome</keyword>